<evidence type="ECO:0000256" key="3">
    <source>
        <dbReference type="ARBA" id="ARBA00023163"/>
    </source>
</evidence>
<proteinExistence type="predicted"/>
<dbReference type="RefSeq" id="WP_345540601.1">
    <property type="nucleotide sequence ID" value="NZ_BAABGJ010000077.1"/>
</dbReference>
<feature type="domain" description="HTH tetR-type" evidence="5">
    <location>
        <begin position="15"/>
        <end position="73"/>
    </location>
</feature>
<evidence type="ECO:0000313" key="6">
    <source>
        <dbReference type="EMBL" id="GAA4353476.1"/>
    </source>
</evidence>
<evidence type="ECO:0000259" key="5">
    <source>
        <dbReference type="PROSITE" id="PS50977"/>
    </source>
</evidence>
<dbReference type="InterPro" id="IPR001647">
    <property type="entry name" value="HTH_TetR"/>
</dbReference>
<dbReference type="InterPro" id="IPR050109">
    <property type="entry name" value="HTH-type_TetR-like_transc_reg"/>
</dbReference>
<dbReference type="PANTHER" id="PTHR30055:SF234">
    <property type="entry name" value="HTH-TYPE TRANSCRIPTIONAL REGULATOR BETI"/>
    <property type="match status" value="1"/>
</dbReference>
<evidence type="ECO:0000256" key="2">
    <source>
        <dbReference type="ARBA" id="ARBA00023125"/>
    </source>
</evidence>
<keyword evidence="3" id="KW-0804">Transcription</keyword>
<comment type="caution">
    <text evidence="6">The sequence shown here is derived from an EMBL/GenBank/DDBJ whole genome shotgun (WGS) entry which is preliminary data.</text>
</comment>
<reference evidence="7" key="1">
    <citation type="journal article" date="2019" name="Int. J. Syst. Evol. Microbiol.">
        <title>The Global Catalogue of Microorganisms (GCM) 10K type strain sequencing project: providing services to taxonomists for standard genome sequencing and annotation.</title>
        <authorList>
            <consortium name="The Broad Institute Genomics Platform"/>
            <consortium name="The Broad Institute Genome Sequencing Center for Infectious Disease"/>
            <person name="Wu L."/>
            <person name="Ma J."/>
        </authorList>
    </citation>
    <scope>NUCLEOTIDE SEQUENCE [LARGE SCALE GENOMIC DNA]</scope>
    <source>
        <strain evidence="7">JCM 17804</strain>
    </source>
</reference>
<evidence type="ECO:0000256" key="4">
    <source>
        <dbReference type="PROSITE-ProRule" id="PRU00335"/>
    </source>
</evidence>
<gene>
    <name evidence="6" type="ORF">GCM10023165_43730</name>
</gene>
<keyword evidence="1" id="KW-0805">Transcription regulation</keyword>
<dbReference type="Gene3D" id="1.10.357.10">
    <property type="entry name" value="Tetracycline Repressor, domain 2"/>
    <property type="match status" value="1"/>
</dbReference>
<dbReference type="SUPFAM" id="SSF46689">
    <property type="entry name" value="Homeodomain-like"/>
    <property type="match status" value="1"/>
</dbReference>
<protein>
    <submittedName>
        <fullName evidence="6">TetR/AcrR family transcriptional regulator</fullName>
    </submittedName>
</protein>
<feature type="DNA-binding region" description="H-T-H motif" evidence="4">
    <location>
        <begin position="36"/>
        <end position="55"/>
    </location>
</feature>
<evidence type="ECO:0000256" key="1">
    <source>
        <dbReference type="ARBA" id="ARBA00023015"/>
    </source>
</evidence>
<keyword evidence="2 4" id="KW-0238">DNA-binding</keyword>
<dbReference type="PROSITE" id="PS50977">
    <property type="entry name" value="HTH_TETR_2"/>
    <property type="match status" value="1"/>
</dbReference>
<dbReference type="PANTHER" id="PTHR30055">
    <property type="entry name" value="HTH-TYPE TRANSCRIPTIONAL REGULATOR RUTR"/>
    <property type="match status" value="1"/>
</dbReference>
<accession>A0ABP8I8R5</accession>
<name>A0ABP8I8R5_9BURK</name>
<organism evidence="6 7">
    <name type="scientific">Variovorax defluvii</name>
    <dbReference type="NCBI Taxonomy" id="913761"/>
    <lineage>
        <taxon>Bacteria</taxon>
        <taxon>Pseudomonadati</taxon>
        <taxon>Pseudomonadota</taxon>
        <taxon>Betaproteobacteria</taxon>
        <taxon>Burkholderiales</taxon>
        <taxon>Comamonadaceae</taxon>
        <taxon>Variovorax</taxon>
    </lineage>
</organism>
<keyword evidence="7" id="KW-1185">Reference proteome</keyword>
<dbReference type="InterPro" id="IPR009057">
    <property type="entry name" value="Homeodomain-like_sf"/>
</dbReference>
<dbReference type="EMBL" id="BAABGJ010000077">
    <property type="protein sequence ID" value="GAA4353476.1"/>
    <property type="molecule type" value="Genomic_DNA"/>
</dbReference>
<evidence type="ECO:0000313" key="7">
    <source>
        <dbReference type="Proteomes" id="UP001500975"/>
    </source>
</evidence>
<dbReference type="Pfam" id="PF00440">
    <property type="entry name" value="TetR_N"/>
    <property type="match status" value="1"/>
</dbReference>
<dbReference type="Proteomes" id="UP001500975">
    <property type="component" value="Unassembled WGS sequence"/>
</dbReference>
<sequence>MTGQPPPSGRPLQKQRTRQALLDAAARLMQQGSRPALEEVAEAALVSRATAYRYFPNVDALYLEASIDIETPAPHEALRGAPAQDAVARLEHVDDALHAMIAAHEAPLRLMLARSLERSARGEADEALPARQNRRTPLIEAALEPASERFAPAALRKLKHALALVLGPEARVVLKDVLRLDDAEARRVRRWAIRALVSAAQSPAPPARSRR</sequence>